<dbReference type="NCBIfam" id="TIGR01128">
    <property type="entry name" value="holA"/>
    <property type="match status" value="1"/>
</dbReference>
<sequence>MPIYLYWGEDGFALSNAVKTLQQKTLDPTWESFNFDKISSEHSDAVMQALNQAMTPPFGAGDRFVWLVDTTLTQRCSEELLRDLDRTLPVLPETTTLLLTSATKPDGRLKSTKLLQKHAQIQEFSPIPPWKTELLTRQVERVAQETGVKLTASAVGYIVEAVGNNTRQLYSELEKIRVFAGDTNTALAVDAIAPLITASAQNSLKLVAAIRQGNTASALELVADLVRQNEPALKIVSTLVGQFRLRLWIKLMQETGERDELVIAKAAELNNPKQLYFLQRELSGISVRQLQRSLPILLDLEFALKRSADETLVLQTKVIELCHVFRRPK</sequence>
<dbReference type="GO" id="GO:0006261">
    <property type="term" value="P:DNA-templated DNA replication"/>
    <property type="evidence" value="ECO:0007669"/>
    <property type="project" value="TreeGrafter"/>
</dbReference>
<dbReference type="Proteomes" id="UP000646053">
    <property type="component" value="Unassembled WGS sequence"/>
</dbReference>
<evidence type="ECO:0000256" key="8">
    <source>
        <dbReference type="ARBA" id="ARBA00049244"/>
    </source>
</evidence>
<evidence type="ECO:0000256" key="4">
    <source>
        <dbReference type="ARBA" id="ARBA00022695"/>
    </source>
</evidence>
<dbReference type="PANTHER" id="PTHR34388">
    <property type="entry name" value="DNA POLYMERASE III SUBUNIT DELTA"/>
    <property type="match status" value="1"/>
</dbReference>
<evidence type="ECO:0000256" key="2">
    <source>
        <dbReference type="ARBA" id="ARBA00017703"/>
    </source>
</evidence>
<dbReference type="Gene3D" id="1.10.8.60">
    <property type="match status" value="1"/>
</dbReference>
<evidence type="ECO:0000259" key="9">
    <source>
        <dbReference type="Pfam" id="PF06144"/>
    </source>
</evidence>
<feature type="domain" description="DNA polymerase III delta subunit-like C-terminal" evidence="10">
    <location>
        <begin position="201"/>
        <end position="316"/>
    </location>
</feature>
<dbReference type="Gene3D" id="3.40.50.300">
    <property type="entry name" value="P-loop containing nucleotide triphosphate hydrolases"/>
    <property type="match status" value="1"/>
</dbReference>
<dbReference type="GO" id="GO:0003887">
    <property type="term" value="F:DNA-directed DNA polymerase activity"/>
    <property type="evidence" value="ECO:0007669"/>
    <property type="project" value="UniProtKB-KW"/>
</dbReference>
<dbReference type="InterPro" id="IPR027417">
    <property type="entry name" value="P-loop_NTPase"/>
</dbReference>
<proteinExistence type="inferred from homology"/>
<dbReference type="RefSeq" id="WP_162421659.1">
    <property type="nucleotide sequence ID" value="NZ_WVIE01000002.1"/>
</dbReference>
<evidence type="ECO:0000256" key="3">
    <source>
        <dbReference type="ARBA" id="ARBA00022679"/>
    </source>
</evidence>
<dbReference type="Pfam" id="PF06144">
    <property type="entry name" value="DNA_pol3_delta"/>
    <property type="match status" value="1"/>
</dbReference>
<evidence type="ECO:0000256" key="1">
    <source>
        <dbReference type="ARBA" id="ARBA00012417"/>
    </source>
</evidence>
<dbReference type="SUPFAM" id="SSF48019">
    <property type="entry name" value="post-AAA+ oligomerization domain-like"/>
    <property type="match status" value="1"/>
</dbReference>
<dbReference type="InterPro" id="IPR008921">
    <property type="entry name" value="DNA_pol3_clamp-load_cplx_C"/>
</dbReference>
<dbReference type="GO" id="GO:0003677">
    <property type="term" value="F:DNA binding"/>
    <property type="evidence" value="ECO:0007669"/>
    <property type="project" value="InterPro"/>
</dbReference>
<evidence type="ECO:0000256" key="7">
    <source>
        <dbReference type="ARBA" id="ARBA00034754"/>
    </source>
</evidence>
<organism evidence="11 12">
    <name type="scientific">Myxacorys almedinensis A</name>
    <dbReference type="NCBI Taxonomy" id="2690445"/>
    <lineage>
        <taxon>Bacteria</taxon>
        <taxon>Bacillati</taxon>
        <taxon>Cyanobacteriota</taxon>
        <taxon>Cyanophyceae</taxon>
        <taxon>Leptolyngbyales</taxon>
        <taxon>Leptolyngbyaceae</taxon>
        <taxon>Myxacorys</taxon>
        <taxon>Myxacorys almedinensis</taxon>
    </lineage>
</organism>
<dbReference type="EMBL" id="WVIE01000002">
    <property type="protein sequence ID" value="NDJ16149.1"/>
    <property type="molecule type" value="Genomic_DNA"/>
</dbReference>
<evidence type="ECO:0000256" key="5">
    <source>
        <dbReference type="ARBA" id="ARBA00022705"/>
    </source>
</evidence>
<dbReference type="InterPro" id="IPR005790">
    <property type="entry name" value="DNA_polIII_delta"/>
</dbReference>
<protein>
    <recommendedName>
        <fullName evidence="2">DNA polymerase III subunit delta</fullName>
        <ecNumber evidence="1">2.7.7.7</ecNumber>
    </recommendedName>
</protein>
<dbReference type="SUPFAM" id="SSF52540">
    <property type="entry name" value="P-loop containing nucleoside triphosphate hydrolases"/>
    <property type="match status" value="1"/>
</dbReference>
<gene>
    <name evidence="11" type="primary">holA</name>
    <name evidence="11" type="ORF">GS601_02410</name>
</gene>
<dbReference type="Gene3D" id="1.20.272.10">
    <property type="match status" value="1"/>
</dbReference>
<accession>A0A8J7YXX3</accession>
<comment type="catalytic activity">
    <reaction evidence="8">
        <text>DNA(n) + a 2'-deoxyribonucleoside 5'-triphosphate = DNA(n+1) + diphosphate</text>
        <dbReference type="Rhea" id="RHEA:22508"/>
        <dbReference type="Rhea" id="RHEA-COMP:17339"/>
        <dbReference type="Rhea" id="RHEA-COMP:17340"/>
        <dbReference type="ChEBI" id="CHEBI:33019"/>
        <dbReference type="ChEBI" id="CHEBI:61560"/>
        <dbReference type="ChEBI" id="CHEBI:173112"/>
        <dbReference type="EC" id="2.7.7.7"/>
    </reaction>
</comment>
<evidence type="ECO:0000256" key="6">
    <source>
        <dbReference type="ARBA" id="ARBA00022932"/>
    </source>
</evidence>
<keyword evidence="4 11" id="KW-0548">Nucleotidyltransferase</keyword>
<dbReference type="InterPro" id="IPR048466">
    <property type="entry name" value="DNA_pol3_delta-like_C"/>
</dbReference>
<feature type="domain" description="DNA polymerase III delta N-terminal" evidence="9">
    <location>
        <begin position="4"/>
        <end position="123"/>
    </location>
</feature>
<keyword evidence="5" id="KW-0235">DNA replication</keyword>
<dbReference type="PANTHER" id="PTHR34388:SF1">
    <property type="entry name" value="DNA POLYMERASE III SUBUNIT DELTA"/>
    <property type="match status" value="1"/>
</dbReference>
<keyword evidence="12" id="KW-1185">Reference proteome</keyword>
<dbReference type="GO" id="GO:0009360">
    <property type="term" value="C:DNA polymerase III complex"/>
    <property type="evidence" value="ECO:0007669"/>
    <property type="project" value="InterPro"/>
</dbReference>
<comment type="caution">
    <text evidence="11">The sequence shown here is derived from an EMBL/GenBank/DDBJ whole genome shotgun (WGS) entry which is preliminary data.</text>
</comment>
<dbReference type="Pfam" id="PF21694">
    <property type="entry name" value="DNA_pol3_delta_C"/>
    <property type="match status" value="1"/>
</dbReference>
<evidence type="ECO:0000313" key="11">
    <source>
        <dbReference type="EMBL" id="NDJ16149.1"/>
    </source>
</evidence>
<keyword evidence="6" id="KW-0239">DNA-directed DNA polymerase</keyword>
<evidence type="ECO:0000259" key="10">
    <source>
        <dbReference type="Pfam" id="PF21694"/>
    </source>
</evidence>
<reference evidence="11" key="1">
    <citation type="submission" date="2019-12" db="EMBL/GenBank/DDBJ databases">
        <title>High-Quality draft genome sequences of three cyanobacteria isolated from the limestone walls of the Old Cathedral of Coimbra.</title>
        <authorList>
            <person name="Tiago I."/>
            <person name="Soares F."/>
            <person name="Portugal A."/>
        </authorList>
    </citation>
    <scope>NUCLEOTIDE SEQUENCE</scope>
    <source>
        <strain evidence="11">A</strain>
    </source>
</reference>
<keyword evidence="3 11" id="KW-0808">Transferase</keyword>
<evidence type="ECO:0000313" key="12">
    <source>
        <dbReference type="Proteomes" id="UP000646053"/>
    </source>
</evidence>
<name>A0A8J7YXX3_9CYAN</name>
<dbReference type="AlphaFoldDB" id="A0A8J7YXX3"/>
<dbReference type="EC" id="2.7.7.7" evidence="1"/>
<comment type="similarity">
    <text evidence="7">Belongs to the DNA polymerase HolA subunit family.</text>
</comment>
<dbReference type="InterPro" id="IPR010372">
    <property type="entry name" value="DNA_pol3_delta_N"/>
</dbReference>